<dbReference type="Gene3D" id="1.10.760.10">
    <property type="entry name" value="Cytochrome c-like domain"/>
    <property type="match status" value="1"/>
</dbReference>
<dbReference type="InterPro" id="IPR002327">
    <property type="entry name" value="Cyt_c_1A/1B"/>
</dbReference>
<dbReference type="GO" id="GO:0020037">
    <property type="term" value="F:heme binding"/>
    <property type="evidence" value="ECO:0007669"/>
    <property type="project" value="InterPro"/>
</dbReference>
<keyword evidence="9" id="KW-1185">Reference proteome</keyword>
<dbReference type="InterPro" id="IPR036909">
    <property type="entry name" value="Cyt_c-like_dom_sf"/>
</dbReference>
<evidence type="ECO:0000256" key="6">
    <source>
        <dbReference type="PROSITE-ProRule" id="PRU00433"/>
    </source>
</evidence>
<name>M1P2M8_BARAA</name>
<dbReference type="PROSITE" id="PS51007">
    <property type="entry name" value="CYTC"/>
    <property type="match status" value="1"/>
</dbReference>
<protein>
    <submittedName>
        <fullName evidence="8">Cytochrome c</fullName>
    </submittedName>
</protein>
<evidence type="ECO:0000256" key="3">
    <source>
        <dbReference type="ARBA" id="ARBA00022723"/>
    </source>
</evidence>
<dbReference type="SUPFAM" id="SSF46626">
    <property type="entry name" value="Cytochrome c"/>
    <property type="match status" value="1"/>
</dbReference>
<dbReference type="PATRIC" id="fig|1094489.3.peg.197"/>
<dbReference type="GO" id="GO:0046872">
    <property type="term" value="F:metal ion binding"/>
    <property type="evidence" value="ECO:0007669"/>
    <property type="project" value="UniProtKB-KW"/>
</dbReference>
<dbReference type="EMBL" id="CP003123">
    <property type="protein sequence ID" value="AGF74055.1"/>
    <property type="molecule type" value="Genomic_DNA"/>
</dbReference>
<evidence type="ECO:0000256" key="4">
    <source>
        <dbReference type="ARBA" id="ARBA00022982"/>
    </source>
</evidence>
<keyword evidence="3 6" id="KW-0479">Metal-binding</keyword>
<dbReference type="Pfam" id="PF00034">
    <property type="entry name" value="Cytochrom_C"/>
    <property type="match status" value="1"/>
</dbReference>
<keyword evidence="4" id="KW-0249">Electron transport</keyword>
<evidence type="ECO:0000256" key="5">
    <source>
        <dbReference type="ARBA" id="ARBA00023004"/>
    </source>
</evidence>
<keyword evidence="1" id="KW-0813">Transport</keyword>
<feature type="domain" description="Cytochrome c" evidence="7">
    <location>
        <begin position="69"/>
        <end position="170"/>
    </location>
</feature>
<dbReference type="OrthoDB" id="9805828at2"/>
<accession>M1P2M8</accession>
<dbReference type="PRINTS" id="PR00604">
    <property type="entry name" value="CYTCHRMECIAB"/>
</dbReference>
<dbReference type="Proteomes" id="UP000011729">
    <property type="component" value="Chromosome"/>
</dbReference>
<dbReference type="eggNOG" id="COG3474">
    <property type="taxonomic scope" value="Bacteria"/>
</dbReference>
<keyword evidence="5 6" id="KW-0408">Iron</keyword>
<evidence type="ECO:0000313" key="8">
    <source>
        <dbReference type="EMBL" id="AGF74055.1"/>
    </source>
</evidence>
<dbReference type="STRING" id="1094489.BAnh1_01630"/>
<proteinExistence type="predicted"/>
<dbReference type="GO" id="GO:0009055">
    <property type="term" value="F:electron transfer activity"/>
    <property type="evidence" value="ECO:0007669"/>
    <property type="project" value="InterPro"/>
</dbReference>
<reference evidence="8 9" key="1">
    <citation type="journal article" date="2013" name="PLoS Genet.">
        <title>A gene transfer agent and a dynamic repertoire of secretion systems hold the keys to the explosive radiation of the emerging pathogen Bartonella.</title>
        <authorList>
            <person name="Guy L."/>
            <person name="Nystedt B."/>
            <person name="Toft C."/>
            <person name="Zaremba-Niedzwiedzka K."/>
            <person name="Berglund E.C."/>
            <person name="Granberg F."/>
            <person name="Naslund K."/>
            <person name="Eriksson A.S."/>
            <person name="Andersson S.G."/>
        </authorList>
    </citation>
    <scope>NUCLEOTIDE SEQUENCE [LARGE SCALE GENOMIC DNA]</scope>
    <source>
        <strain evidence="8 9">Aust/NH1</strain>
    </source>
</reference>
<evidence type="ECO:0000256" key="2">
    <source>
        <dbReference type="ARBA" id="ARBA00022617"/>
    </source>
</evidence>
<gene>
    <name evidence="8" type="primary">cyc</name>
    <name evidence="8" type="ordered locus">BAnh1_01630</name>
</gene>
<organism evidence="8 9">
    <name type="scientific">Bartonella australis (strain Aust/NH1)</name>
    <dbReference type="NCBI Taxonomy" id="1094489"/>
    <lineage>
        <taxon>Bacteria</taxon>
        <taxon>Pseudomonadati</taxon>
        <taxon>Pseudomonadota</taxon>
        <taxon>Alphaproteobacteria</taxon>
        <taxon>Hyphomicrobiales</taxon>
        <taxon>Bartonellaceae</taxon>
        <taxon>Bartonella</taxon>
    </lineage>
</organism>
<dbReference type="InterPro" id="IPR009056">
    <property type="entry name" value="Cyt_c-like_dom"/>
</dbReference>
<dbReference type="PANTHER" id="PTHR11961">
    <property type="entry name" value="CYTOCHROME C"/>
    <property type="match status" value="1"/>
</dbReference>
<dbReference type="RefSeq" id="WP_015397564.1">
    <property type="nucleotide sequence ID" value="NC_020300.1"/>
</dbReference>
<sequence>MNRFMFACCICACMFLLIVWMVVSIIGDVLYNDYVPIDVSRRAVDGEALKGTQHISRTPLLLSDRLQQGDLENGRKIFKQCALCHTSGRNGVNRVGPTLWGVIDRPFAAVEGFSYSRALRENSDKKWNFFILDRYIRSPRTTIPGTTMSFRGIKDDQDRADLLLYLRSLSDEPVPLPLSPLEYEDSEKD</sequence>
<dbReference type="KEGG" id="baus:BAnh1_01630"/>
<evidence type="ECO:0000256" key="1">
    <source>
        <dbReference type="ARBA" id="ARBA00022448"/>
    </source>
</evidence>
<dbReference type="HOGENOM" id="CLU_060944_4_0_5"/>
<keyword evidence="2 6" id="KW-0349">Heme</keyword>
<evidence type="ECO:0000313" key="9">
    <source>
        <dbReference type="Proteomes" id="UP000011729"/>
    </source>
</evidence>
<evidence type="ECO:0000259" key="7">
    <source>
        <dbReference type="PROSITE" id="PS51007"/>
    </source>
</evidence>
<dbReference type="AlphaFoldDB" id="M1P2M8"/>